<comment type="caution">
    <text evidence="3">The sequence shown here is derived from an EMBL/GenBank/DDBJ whole genome shotgun (WGS) entry which is preliminary data.</text>
</comment>
<proteinExistence type="predicted"/>
<dbReference type="Proteomes" id="UP000318148">
    <property type="component" value="Unassembled WGS sequence"/>
</dbReference>
<feature type="domain" description="DJ-1/PfpI" evidence="2">
    <location>
        <begin position="4"/>
        <end position="169"/>
    </location>
</feature>
<dbReference type="PANTHER" id="PTHR48094:SF12">
    <property type="entry name" value="PARKINSON DISEASE PROTEIN 7 HOMOLOG"/>
    <property type="match status" value="1"/>
</dbReference>
<organism evidence="3 4">
    <name type="scientific">SAR92 clade bacterium</name>
    <dbReference type="NCBI Taxonomy" id="2315479"/>
    <lineage>
        <taxon>Bacteria</taxon>
        <taxon>Pseudomonadati</taxon>
        <taxon>Pseudomonadota</taxon>
        <taxon>Gammaproteobacteria</taxon>
        <taxon>Cellvibrionales</taxon>
        <taxon>Porticoccaceae</taxon>
        <taxon>SAR92 clade</taxon>
    </lineage>
</organism>
<keyword evidence="1" id="KW-0677">Repeat</keyword>
<accession>A0A520LPF9</accession>
<evidence type="ECO:0000313" key="4">
    <source>
        <dbReference type="Proteomes" id="UP000318148"/>
    </source>
</evidence>
<dbReference type="PANTHER" id="PTHR48094">
    <property type="entry name" value="PROTEIN/NUCLEIC ACID DEGLYCASE DJ-1-RELATED"/>
    <property type="match status" value="1"/>
</dbReference>
<dbReference type="AlphaFoldDB" id="A0A520LPF9"/>
<dbReference type="GO" id="GO:0005737">
    <property type="term" value="C:cytoplasm"/>
    <property type="evidence" value="ECO:0007669"/>
    <property type="project" value="UniProtKB-ARBA"/>
</dbReference>
<dbReference type="FunFam" id="3.40.50.880:FF:000015">
    <property type="entry name" value="Protein DJ-1 homolog C"/>
    <property type="match status" value="1"/>
</dbReference>
<dbReference type="InterPro" id="IPR029062">
    <property type="entry name" value="Class_I_gatase-like"/>
</dbReference>
<dbReference type="InterPro" id="IPR006287">
    <property type="entry name" value="DJ-1"/>
</dbReference>
<gene>
    <name evidence="3" type="ORF">EVB02_00020</name>
</gene>
<reference evidence="3 4" key="1">
    <citation type="submission" date="2019-02" db="EMBL/GenBank/DDBJ databases">
        <title>Prokaryotic population dynamics and viral predation in marine succession experiment using metagenomics: the confinement effect.</title>
        <authorList>
            <person name="Haro-Moreno J.M."/>
            <person name="Rodriguez-Valera F."/>
            <person name="Lopez-Perez M."/>
        </authorList>
    </citation>
    <scope>NUCLEOTIDE SEQUENCE [LARGE SCALE GENOMIC DNA]</scope>
    <source>
        <strain evidence="3">MED-G169</strain>
    </source>
</reference>
<dbReference type="EMBL" id="SHBO01000001">
    <property type="protein sequence ID" value="RZO08872.1"/>
    <property type="molecule type" value="Genomic_DNA"/>
</dbReference>
<dbReference type="Gene3D" id="3.40.50.880">
    <property type="match status" value="1"/>
</dbReference>
<protein>
    <submittedName>
        <fullName evidence="3">DJ-1 family protein</fullName>
    </submittedName>
</protein>
<dbReference type="NCBIfam" id="TIGR01383">
    <property type="entry name" value="not_thiJ"/>
    <property type="match status" value="1"/>
</dbReference>
<dbReference type="InterPro" id="IPR002818">
    <property type="entry name" value="DJ-1/PfpI"/>
</dbReference>
<dbReference type="CDD" id="cd03135">
    <property type="entry name" value="GATase1_DJ-1"/>
    <property type="match status" value="1"/>
</dbReference>
<evidence type="ECO:0000259" key="2">
    <source>
        <dbReference type="Pfam" id="PF01965"/>
    </source>
</evidence>
<sequence length="194" mass="20910">MKIRVLVPIADGSEEIESVTVVDILRRAGVDVFVSAVTSSNTREITASRGVKIVADDVISNSIDEMWDAIVLPGGIDGAKHLAESKILDKILIKHISEKKVIAAICASPCTVLGDKGFLTNHIATCHPHFHSSLKCRELDAESRVVVDDHYITSQGPGTAIDFALEIVEILCGVVKREEVASPLVLTTSTTSYY</sequence>
<evidence type="ECO:0000313" key="3">
    <source>
        <dbReference type="EMBL" id="RZO08872.1"/>
    </source>
</evidence>
<evidence type="ECO:0000256" key="1">
    <source>
        <dbReference type="ARBA" id="ARBA00022737"/>
    </source>
</evidence>
<dbReference type="SUPFAM" id="SSF52317">
    <property type="entry name" value="Class I glutamine amidotransferase-like"/>
    <property type="match status" value="1"/>
</dbReference>
<dbReference type="GO" id="GO:1903189">
    <property type="term" value="P:glyoxal metabolic process"/>
    <property type="evidence" value="ECO:0007669"/>
    <property type="project" value="TreeGrafter"/>
</dbReference>
<dbReference type="Pfam" id="PF01965">
    <property type="entry name" value="DJ-1_PfpI"/>
    <property type="match status" value="1"/>
</dbReference>
<name>A0A520LPF9_9GAMM</name>
<dbReference type="InterPro" id="IPR050325">
    <property type="entry name" value="Prot/Nucl_acid_deglycase"/>
</dbReference>